<dbReference type="AlphaFoldDB" id="A0A5J9UCS7"/>
<proteinExistence type="predicted"/>
<dbReference type="Gramene" id="TVU21366">
    <property type="protein sequence ID" value="TVU21366"/>
    <property type="gene ID" value="EJB05_30996"/>
</dbReference>
<evidence type="ECO:0000313" key="1">
    <source>
        <dbReference type="EMBL" id="TVU21366.1"/>
    </source>
</evidence>
<dbReference type="Proteomes" id="UP000324897">
    <property type="component" value="Unassembled WGS sequence"/>
</dbReference>
<reference evidence="1 2" key="1">
    <citation type="journal article" date="2019" name="Sci. Rep.">
        <title>A high-quality genome of Eragrostis curvula grass provides insights into Poaceae evolution and supports new strategies to enhance forage quality.</title>
        <authorList>
            <person name="Carballo J."/>
            <person name="Santos B.A.C.M."/>
            <person name="Zappacosta D."/>
            <person name="Garbus I."/>
            <person name="Selva J.P."/>
            <person name="Gallo C.A."/>
            <person name="Diaz A."/>
            <person name="Albertini E."/>
            <person name="Caccamo M."/>
            <person name="Echenique V."/>
        </authorList>
    </citation>
    <scope>NUCLEOTIDE SEQUENCE [LARGE SCALE GENOMIC DNA]</scope>
    <source>
        <strain evidence="2">cv. Victoria</strain>
        <tissue evidence="1">Leaf</tissue>
    </source>
</reference>
<sequence length="63" mass="7272">MAGRAVDIRQPLAPPLRPSLRPAAFSNLETMRRDSFKSSANDTTIWLTDDWFFMLPPYGLYRI</sequence>
<accession>A0A5J9UCS7</accession>
<organism evidence="1 2">
    <name type="scientific">Eragrostis curvula</name>
    <name type="common">weeping love grass</name>
    <dbReference type="NCBI Taxonomy" id="38414"/>
    <lineage>
        <taxon>Eukaryota</taxon>
        <taxon>Viridiplantae</taxon>
        <taxon>Streptophyta</taxon>
        <taxon>Embryophyta</taxon>
        <taxon>Tracheophyta</taxon>
        <taxon>Spermatophyta</taxon>
        <taxon>Magnoliopsida</taxon>
        <taxon>Liliopsida</taxon>
        <taxon>Poales</taxon>
        <taxon>Poaceae</taxon>
        <taxon>PACMAD clade</taxon>
        <taxon>Chloridoideae</taxon>
        <taxon>Eragrostideae</taxon>
        <taxon>Eragrostidinae</taxon>
        <taxon>Eragrostis</taxon>
    </lineage>
</organism>
<dbReference type="EMBL" id="RWGY01000026">
    <property type="protein sequence ID" value="TVU21366.1"/>
    <property type="molecule type" value="Genomic_DNA"/>
</dbReference>
<comment type="caution">
    <text evidence="1">The sequence shown here is derived from an EMBL/GenBank/DDBJ whole genome shotgun (WGS) entry which is preliminary data.</text>
</comment>
<evidence type="ECO:0000313" key="2">
    <source>
        <dbReference type="Proteomes" id="UP000324897"/>
    </source>
</evidence>
<gene>
    <name evidence="1" type="ORF">EJB05_30996</name>
</gene>
<name>A0A5J9UCS7_9POAL</name>
<protein>
    <submittedName>
        <fullName evidence="1">Uncharacterized protein</fullName>
    </submittedName>
</protein>
<keyword evidence="2" id="KW-1185">Reference proteome</keyword>